<dbReference type="Pfam" id="PF02472">
    <property type="entry name" value="ExbD"/>
    <property type="match status" value="1"/>
</dbReference>
<keyword evidence="4 7" id="KW-0812">Transmembrane</keyword>
<gene>
    <name evidence="9" type="ORF">FCL42_07315</name>
</gene>
<comment type="caution">
    <text evidence="9">The sequence shown here is derived from an EMBL/GenBank/DDBJ whole genome shotgun (WGS) entry which is preliminary data.</text>
</comment>
<comment type="subcellular location">
    <subcellularLocation>
        <location evidence="1">Cell membrane</location>
        <topology evidence="1">Single-pass membrane protein</topology>
    </subcellularLocation>
    <subcellularLocation>
        <location evidence="7">Cell membrane</location>
        <topology evidence="7">Single-pass type II membrane protein</topology>
    </subcellularLocation>
</comment>
<keyword evidence="5 8" id="KW-1133">Transmembrane helix</keyword>
<evidence type="ECO:0000256" key="1">
    <source>
        <dbReference type="ARBA" id="ARBA00004162"/>
    </source>
</evidence>
<evidence type="ECO:0000256" key="8">
    <source>
        <dbReference type="SAM" id="Phobius"/>
    </source>
</evidence>
<dbReference type="GO" id="GO:0005886">
    <property type="term" value="C:plasma membrane"/>
    <property type="evidence" value="ECO:0007669"/>
    <property type="project" value="UniProtKB-SubCell"/>
</dbReference>
<dbReference type="PANTHER" id="PTHR30558:SF13">
    <property type="entry name" value="BIOPOLYMER TRANSPORT PROTEIN EXBD2"/>
    <property type="match status" value="1"/>
</dbReference>
<comment type="similarity">
    <text evidence="2 7">Belongs to the ExbD/TolR family.</text>
</comment>
<evidence type="ECO:0000256" key="3">
    <source>
        <dbReference type="ARBA" id="ARBA00022475"/>
    </source>
</evidence>
<dbReference type="InterPro" id="IPR003400">
    <property type="entry name" value="ExbD"/>
</dbReference>
<proteinExistence type="inferred from homology"/>
<accession>A0A4U1BRH6</accession>
<protein>
    <submittedName>
        <fullName evidence="9">Biopolymer transporter ExbD</fullName>
    </submittedName>
</protein>
<dbReference type="RefSeq" id="WP_136862748.1">
    <property type="nucleotide sequence ID" value="NZ_SWCJ01000004.1"/>
</dbReference>
<feature type="transmembrane region" description="Helical" evidence="8">
    <location>
        <begin position="21"/>
        <end position="39"/>
    </location>
</feature>
<evidence type="ECO:0000256" key="7">
    <source>
        <dbReference type="RuleBase" id="RU003879"/>
    </source>
</evidence>
<keyword evidence="3" id="KW-1003">Cell membrane</keyword>
<name>A0A4U1BRH6_9GAMM</name>
<evidence type="ECO:0000256" key="6">
    <source>
        <dbReference type="ARBA" id="ARBA00023136"/>
    </source>
</evidence>
<dbReference type="AlphaFoldDB" id="A0A4U1BRH6"/>
<reference evidence="9 10" key="1">
    <citation type="submission" date="2019-04" db="EMBL/GenBank/DDBJ databases">
        <authorList>
            <person name="Hwang J.C."/>
        </authorList>
    </citation>
    <scope>NUCLEOTIDE SEQUENCE [LARGE SCALE GENOMIC DNA]</scope>
    <source>
        <strain evidence="9 10">IMCC35002</strain>
    </source>
</reference>
<evidence type="ECO:0000256" key="5">
    <source>
        <dbReference type="ARBA" id="ARBA00022989"/>
    </source>
</evidence>
<evidence type="ECO:0000313" key="10">
    <source>
        <dbReference type="Proteomes" id="UP000305675"/>
    </source>
</evidence>
<keyword evidence="6 8" id="KW-0472">Membrane</keyword>
<organism evidence="9 10">
    <name type="scientific">Ferrimonas aestuarii</name>
    <dbReference type="NCBI Taxonomy" id="2569539"/>
    <lineage>
        <taxon>Bacteria</taxon>
        <taxon>Pseudomonadati</taxon>
        <taxon>Pseudomonadota</taxon>
        <taxon>Gammaproteobacteria</taxon>
        <taxon>Alteromonadales</taxon>
        <taxon>Ferrimonadaceae</taxon>
        <taxon>Ferrimonas</taxon>
    </lineage>
</organism>
<dbReference type="PANTHER" id="PTHR30558">
    <property type="entry name" value="EXBD MEMBRANE COMPONENT OF PMF-DRIVEN MACROMOLECULE IMPORT SYSTEM"/>
    <property type="match status" value="1"/>
</dbReference>
<evidence type="ECO:0000256" key="4">
    <source>
        <dbReference type="ARBA" id="ARBA00022692"/>
    </source>
</evidence>
<keyword evidence="7" id="KW-0813">Transport</keyword>
<sequence>MHRHSITDKGDQNLTIDIGPLLDVVFILLIFFIVSAVFVKETGIEVDRPSAISQGNAEQQAVMIALSADGEVWHGGMQIGMAGVTPMLKQQLRKGRSVVIIQADKHSMTESLVQLVDLCKLAGFGQVSVATKSGANG</sequence>
<evidence type="ECO:0000313" key="9">
    <source>
        <dbReference type="EMBL" id="TKB56019.1"/>
    </source>
</evidence>
<keyword evidence="10" id="KW-1185">Reference proteome</keyword>
<dbReference type="EMBL" id="SWCJ01000004">
    <property type="protein sequence ID" value="TKB56019.1"/>
    <property type="molecule type" value="Genomic_DNA"/>
</dbReference>
<dbReference type="GO" id="GO:0022857">
    <property type="term" value="F:transmembrane transporter activity"/>
    <property type="evidence" value="ECO:0007669"/>
    <property type="project" value="InterPro"/>
</dbReference>
<dbReference type="GO" id="GO:0015031">
    <property type="term" value="P:protein transport"/>
    <property type="evidence" value="ECO:0007669"/>
    <property type="project" value="UniProtKB-KW"/>
</dbReference>
<keyword evidence="7" id="KW-0653">Protein transport</keyword>
<dbReference type="Proteomes" id="UP000305675">
    <property type="component" value="Unassembled WGS sequence"/>
</dbReference>
<dbReference type="Gene3D" id="3.30.420.270">
    <property type="match status" value="1"/>
</dbReference>
<dbReference type="OrthoDB" id="279635at2"/>
<evidence type="ECO:0000256" key="2">
    <source>
        <dbReference type="ARBA" id="ARBA00005811"/>
    </source>
</evidence>